<protein>
    <submittedName>
        <fullName evidence="7">Uncharacterized protein</fullName>
    </submittedName>
</protein>
<dbReference type="OrthoDB" id="5820060at2759"/>
<dbReference type="GO" id="GO:0004888">
    <property type="term" value="F:transmembrane signaling receptor activity"/>
    <property type="evidence" value="ECO:0007669"/>
    <property type="project" value="InterPro"/>
</dbReference>
<dbReference type="Proteomes" id="UP000230233">
    <property type="component" value="Chromosome II"/>
</dbReference>
<dbReference type="GO" id="GO:0007606">
    <property type="term" value="P:sensory perception of chemical stimulus"/>
    <property type="evidence" value="ECO:0007669"/>
    <property type="project" value="InterPro"/>
</dbReference>
<comment type="similarity">
    <text evidence="2">Belongs to the nematode receptor-like protein srb family.</text>
</comment>
<evidence type="ECO:0000313" key="7">
    <source>
        <dbReference type="EMBL" id="PIC46918.1"/>
    </source>
</evidence>
<organism evidence="7 8">
    <name type="scientific">Caenorhabditis nigoni</name>
    <dbReference type="NCBI Taxonomy" id="1611254"/>
    <lineage>
        <taxon>Eukaryota</taxon>
        <taxon>Metazoa</taxon>
        <taxon>Ecdysozoa</taxon>
        <taxon>Nematoda</taxon>
        <taxon>Chromadorea</taxon>
        <taxon>Rhabditida</taxon>
        <taxon>Rhabditina</taxon>
        <taxon>Rhabditomorpha</taxon>
        <taxon>Rhabditoidea</taxon>
        <taxon>Rhabditidae</taxon>
        <taxon>Peloderinae</taxon>
        <taxon>Caenorhabditis</taxon>
    </lineage>
</organism>
<feature type="transmembrane region" description="Helical" evidence="6">
    <location>
        <begin position="50"/>
        <end position="71"/>
    </location>
</feature>
<keyword evidence="8" id="KW-1185">Reference proteome</keyword>
<keyword evidence="3 6" id="KW-0812">Transmembrane</keyword>
<evidence type="ECO:0000256" key="3">
    <source>
        <dbReference type="ARBA" id="ARBA00022692"/>
    </source>
</evidence>
<keyword evidence="5 6" id="KW-0472">Membrane</keyword>
<gene>
    <name evidence="7" type="primary">Cnig_chr_II.g6445</name>
    <name evidence="7" type="ORF">B9Z55_006445</name>
</gene>
<dbReference type="AlphaFoldDB" id="A0A2G5V554"/>
<dbReference type="PANTHER" id="PTHR31216">
    <property type="entry name" value="SERPENTINE RECEPTOR CLASS BETA-1-RELATED-RELATED"/>
    <property type="match status" value="1"/>
</dbReference>
<name>A0A2G5V554_9PELO</name>
<sequence length="117" mass="13310">MEEISQSSRFTLTVTFAHLLFFGWYVGSILFTRTVGPDFFGGTVNYSIMRGVYCATPTYNLVIVFIGIKAIRRLNVQRKNRISSTVQVKSTGDEGAKNYDNAISNYWDTVYTEKNKI</sequence>
<reference evidence="8" key="1">
    <citation type="submission" date="2017-10" db="EMBL/GenBank/DDBJ databases">
        <title>Rapid genome shrinkage in a self-fertile nematode reveals novel sperm competition proteins.</title>
        <authorList>
            <person name="Yin D."/>
            <person name="Schwarz E.M."/>
            <person name="Thomas C.G."/>
            <person name="Felde R.L."/>
            <person name="Korf I.F."/>
            <person name="Cutter A.D."/>
            <person name="Schartner C.M."/>
            <person name="Ralston E.J."/>
            <person name="Meyer B.J."/>
            <person name="Haag E.S."/>
        </authorList>
    </citation>
    <scope>NUCLEOTIDE SEQUENCE [LARGE SCALE GENOMIC DNA]</scope>
    <source>
        <strain evidence="8">JU1422</strain>
    </source>
</reference>
<evidence type="ECO:0000256" key="5">
    <source>
        <dbReference type="ARBA" id="ARBA00023136"/>
    </source>
</evidence>
<evidence type="ECO:0000256" key="4">
    <source>
        <dbReference type="ARBA" id="ARBA00022989"/>
    </source>
</evidence>
<comment type="subcellular location">
    <subcellularLocation>
        <location evidence="1">Membrane</location>
        <topology evidence="1">Multi-pass membrane protein</topology>
    </subcellularLocation>
</comment>
<dbReference type="EMBL" id="PDUG01000002">
    <property type="protein sequence ID" value="PIC46918.1"/>
    <property type="molecule type" value="Genomic_DNA"/>
</dbReference>
<proteinExistence type="inferred from homology"/>
<evidence type="ECO:0000256" key="2">
    <source>
        <dbReference type="ARBA" id="ARBA00006860"/>
    </source>
</evidence>
<dbReference type="PANTHER" id="PTHR31216:SF4">
    <property type="entry name" value="SERPENTINE RECEPTOR CLASS BETA-12"/>
    <property type="match status" value="1"/>
</dbReference>
<dbReference type="InterPro" id="IPR002184">
    <property type="entry name" value="7TM_GPCR_serpentine_rcpt_Srb"/>
</dbReference>
<evidence type="ECO:0000256" key="6">
    <source>
        <dbReference type="SAM" id="Phobius"/>
    </source>
</evidence>
<comment type="caution">
    <text evidence="7">The sequence shown here is derived from an EMBL/GenBank/DDBJ whole genome shotgun (WGS) entry which is preliminary data.</text>
</comment>
<dbReference type="GO" id="GO:0016020">
    <property type="term" value="C:membrane"/>
    <property type="evidence" value="ECO:0007669"/>
    <property type="project" value="UniProtKB-SubCell"/>
</dbReference>
<evidence type="ECO:0000256" key="1">
    <source>
        <dbReference type="ARBA" id="ARBA00004141"/>
    </source>
</evidence>
<dbReference type="Pfam" id="PF02175">
    <property type="entry name" value="7TM_GPCR_Srb"/>
    <property type="match status" value="1"/>
</dbReference>
<feature type="transmembrane region" description="Helical" evidence="6">
    <location>
        <begin position="12"/>
        <end position="30"/>
    </location>
</feature>
<dbReference type="PRINTS" id="PR00699">
    <property type="entry name" value="TMPROTEINSRB"/>
</dbReference>
<evidence type="ECO:0000313" key="8">
    <source>
        <dbReference type="Proteomes" id="UP000230233"/>
    </source>
</evidence>
<keyword evidence="4 6" id="KW-1133">Transmembrane helix</keyword>
<accession>A0A2G5V554</accession>